<sequence length="136" mass="14932">MGAEAVDKVKKQSNEKAKIRRWILKAIEDVKGGVTPNQVQKFVDSKQEGLLSKPELKLNLKKLLDSGHLMKKEGKFVINKRKTSGKGTKKSTAKKAVGKDTKKSTAKKAVGKDTKKSTAKKAVGKDGKKQKISMKK</sequence>
<protein>
    <recommendedName>
        <fullName evidence="4">H15 domain-containing protein</fullName>
    </recommendedName>
</protein>
<name>A0A4Y2MBD3_ARAVE</name>
<dbReference type="EMBL" id="BGPR01006929">
    <property type="protein sequence ID" value="GBN22987.1"/>
    <property type="molecule type" value="Genomic_DNA"/>
</dbReference>
<evidence type="ECO:0008006" key="4">
    <source>
        <dbReference type="Google" id="ProtNLM"/>
    </source>
</evidence>
<comment type="caution">
    <text evidence="2">The sequence shown here is derived from an EMBL/GenBank/DDBJ whole genome shotgun (WGS) entry which is preliminary data.</text>
</comment>
<feature type="region of interest" description="Disordered" evidence="1">
    <location>
        <begin position="75"/>
        <end position="136"/>
    </location>
</feature>
<organism evidence="2 3">
    <name type="scientific">Araneus ventricosus</name>
    <name type="common">Orbweaver spider</name>
    <name type="synonym">Epeira ventricosa</name>
    <dbReference type="NCBI Taxonomy" id="182803"/>
    <lineage>
        <taxon>Eukaryota</taxon>
        <taxon>Metazoa</taxon>
        <taxon>Ecdysozoa</taxon>
        <taxon>Arthropoda</taxon>
        <taxon>Chelicerata</taxon>
        <taxon>Arachnida</taxon>
        <taxon>Araneae</taxon>
        <taxon>Araneomorphae</taxon>
        <taxon>Entelegynae</taxon>
        <taxon>Araneoidea</taxon>
        <taxon>Araneidae</taxon>
        <taxon>Araneus</taxon>
    </lineage>
</organism>
<feature type="compositionally biased region" description="Basic residues" evidence="1">
    <location>
        <begin position="78"/>
        <end position="93"/>
    </location>
</feature>
<gene>
    <name evidence="2" type="ORF">AVEN_61895_1</name>
</gene>
<evidence type="ECO:0000256" key="1">
    <source>
        <dbReference type="SAM" id="MobiDB-lite"/>
    </source>
</evidence>
<accession>A0A4Y2MBD3</accession>
<keyword evidence="3" id="KW-1185">Reference proteome</keyword>
<dbReference type="AlphaFoldDB" id="A0A4Y2MBD3"/>
<dbReference type="Proteomes" id="UP000499080">
    <property type="component" value="Unassembled WGS sequence"/>
</dbReference>
<reference evidence="2 3" key="1">
    <citation type="journal article" date="2019" name="Sci. Rep.">
        <title>Orb-weaving spider Araneus ventricosus genome elucidates the spidroin gene catalogue.</title>
        <authorList>
            <person name="Kono N."/>
            <person name="Nakamura H."/>
            <person name="Ohtoshi R."/>
            <person name="Moran D.A.P."/>
            <person name="Shinohara A."/>
            <person name="Yoshida Y."/>
            <person name="Fujiwara M."/>
            <person name="Mori M."/>
            <person name="Tomita M."/>
            <person name="Arakawa K."/>
        </authorList>
    </citation>
    <scope>NUCLEOTIDE SEQUENCE [LARGE SCALE GENOMIC DNA]</scope>
</reference>
<evidence type="ECO:0000313" key="3">
    <source>
        <dbReference type="Proteomes" id="UP000499080"/>
    </source>
</evidence>
<evidence type="ECO:0000313" key="2">
    <source>
        <dbReference type="EMBL" id="GBN22987.1"/>
    </source>
</evidence>
<proteinExistence type="predicted"/>